<name>A0ABX2ME84_9BACL</name>
<dbReference type="EMBL" id="JABMCC010000089">
    <property type="protein sequence ID" value="NUU52995.1"/>
    <property type="molecule type" value="Genomic_DNA"/>
</dbReference>
<dbReference type="Proteomes" id="UP000577724">
    <property type="component" value="Unassembled WGS sequence"/>
</dbReference>
<dbReference type="InterPro" id="IPR036638">
    <property type="entry name" value="HLH_DNA-bd_sf"/>
</dbReference>
<evidence type="ECO:0000313" key="2">
    <source>
        <dbReference type="Proteomes" id="UP000577724"/>
    </source>
</evidence>
<gene>
    <name evidence="1" type="ORF">HP548_02650</name>
</gene>
<dbReference type="GeneID" id="97611656"/>
<keyword evidence="2" id="KW-1185">Reference proteome</keyword>
<dbReference type="InterPro" id="IPR018540">
    <property type="entry name" value="Spo0E-like"/>
</dbReference>
<protein>
    <submittedName>
        <fullName evidence="1">Aspartyl-phosphate phosphatase Spo0E family protein</fullName>
    </submittedName>
</protein>
<comment type="caution">
    <text evidence="1">The sequence shown here is derived from an EMBL/GenBank/DDBJ whole genome shotgun (WGS) entry which is preliminary data.</text>
</comment>
<dbReference type="SUPFAM" id="SSF140500">
    <property type="entry name" value="BAS1536-like"/>
    <property type="match status" value="1"/>
</dbReference>
<dbReference type="RefSeq" id="WP_175380805.1">
    <property type="nucleotide sequence ID" value="NZ_CBCRYD010000054.1"/>
</dbReference>
<evidence type="ECO:0000313" key="1">
    <source>
        <dbReference type="EMBL" id="NUU52995.1"/>
    </source>
</evidence>
<proteinExistence type="predicted"/>
<sequence length="59" mass="7043">MNNNHSHQNDGVDIYQIEIVRKELEALAEEHNFNFQNQFVIQKSVELDRLLNRYNKPST</sequence>
<dbReference type="Gene3D" id="4.10.280.10">
    <property type="entry name" value="Helix-loop-helix DNA-binding domain"/>
    <property type="match status" value="1"/>
</dbReference>
<accession>A0ABX2ME84</accession>
<organism evidence="1 2">
    <name type="scientific">Paenibacillus taichungensis</name>
    <dbReference type="NCBI Taxonomy" id="484184"/>
    <lineage>
        <taxon>Bacteria</taxon>
        <taxon>Bacillati</taxon>
        <taxon>Bacillota</taxon>
        <taxon>Bacilli</taxon>
        <taxon>Bacillales</taxon>
        <taxon>Paenibacillaceae</taxon>
        <taxon>Paenibacillus</taxon>
    </lineage>
</organism>
<reference evidence="1 2" key="1">
    <citation type="submission" date="2020-05" db="EMBL/GenBank/DDBJ databases">
        <title>Genome Sequencing of Type Strains.</title>
        <authorList>
            <person name="Lemaire J.F."/>
            <person name="Inderbitzin P."/>
            <person name="Gregorio O.A."/>
            <person name="Collins S.B."/>
            <person name="Wespe N."/>
            <person name="Knight-Connoni V."/>
        </authorList>
    </citation>
    <scope>NUCLEOTIDE SEQUENCE [LARGE SCALE GENOMIC DNA]</scope>
    <source>
        <strain evidence="1 2">DSM 19942</strain>
    </source>
</reference>
<dbReference type="Pfam" id="PF09388">
    <property type="entry name" value="SpoOE-like"/>
    <property type="match status" value="1"/>
</dbReference>
<dbReference type="InterPro" id="IPR037208">
    <property type="entry name" value="Spo0E-like_sf"/>
</dbReference>